<reference evidence="1" key="1">
    <citation type="journal article" date="2023" name="Genome Biol. Evol.">
        <title>Long-read-based Genome Assembly of Drosophila gunungcola Reveals Fewer Chemosensory Genes in Flower-breeding Species.</title>
        <authorList>
            <person name="Negi A."/>
            <person name="Liao B.Y."/>
            <person name="Yeh S.D."/>
        </authorList>
    </citation>
    <scope>NUCLEOTIDE SEQUENCE</scope>
    <source>
        <strain evidence="1">Sukarami</strain>
    </source>
</reference>
<dbReference type="AlphaFoldDB" id="A0A9P9YUM4"/>
<comment type="caution">
    <text evidence="1">The sequence shown here is derived from an EMBL/GenBank/DDBJ whole genome shotgun (WGS) entry which is preliminary data.</text>
</comment>
<dbReference type="Proteomes" id="UP001059596">
    <property type="component" value="Unassembled WGS sequence"/>
</dbReference>
<sequence>MGNASASAGVTFVQLLEENSPRTPQIHLADNEVLAGRLSLSKYQKCIVRIFQWLFVFRRLKFPSYQFRFLFSRFF</sequence>
<evidence type="ECO:0000313" key="2">
    <source>
        <dbReference type="Proteomes" id="UP001059596"/>
    </source>
</evidence>
<gene>
    <name evidence="1" type="ORF">M5D96_004781</name>
</gene>
<organism evidence="1 2">
    <name type="scientific">Drosophila gunungcola</name>
    <name type="common">fruit fly</name>
    <dbReference type="NCBI Taxonomy" id="103775"/>
    <lineage>
        <taxon>Eukaryota</taxon>
        <taxon>Metazoa</taxon>
        <taxon>Ecdysozoa</taxon>
        <taxon>Arthropoda</taxon>
        <taxon>Hexapoda</taxon>
        <taxon>Insecta</taxon>
        <taxon>Pterygota</taxon>
        <taxon>Neoptera</taxon>
        <taxon>Endopterygota</taxon>
        <taxon>Diptera</taxon>
        <taxon>Brachycera</taxon>
        <taxon>Muscomorpha</taxon>
        <taxon>Ephydroidea</taxon>
        <taxon>Drosophilidae</taxon>
        <taxon>Drosophila</taxon>
        <taxon>Sophophora</taxon>
    </lineage>
</organism>
<protein>
    <submittedName>
        <fullName evidence="1">Uncharacterized protein</fullName>
    </submittedName>
</protein>
<keyword evidence="2" id="KW-1185">Reference proteome</keyword>
<accession>A0A9P9YUM4</accession>
<proteinExistence type="predicted"/>
<evidence type="ECO:0000313" key="1">
    <source>
        <dbReference type="EMBL" id="KAI8043449.1"/>
    </source>
</evidence>
<name>A0A9P9YUM4_9MUSC</name>
<feature type="non-terminal residue" evidence="1">
    <location>
        <position position="75"/>
    </location>
</feature>
<dbReference type="EMBL" id="JAMKOV010000002">
    <property type="protein sequence ID" value="KAI8043449.1"/>
    <property type="molecule type" value="Genomic_DNA"/>
</dbReference>